<dbReference type="Pfam" id="PF12833">
    <property type="entry name" value="HTH_18"/>
    <property type="match status" value="1"/>
</dbReference>
<evidence type="ECO:0000313" key="6">
    <source>
        <dbReference type="Proteomes" id="UP000246800"/>
    </source>
</evidence>
<evidence type="ECO:0000256" key="2">
    <source>
        <dbReference type="ARBA" id="ARBA00023125"/>
    </source>
</evidence>
<dbReference type="PANTHER" id="PTHR43280:SF30">
    <property type="entry name" value="MMSAB OPERON REGULATORY PROTEIN"/>
    <property type="match status" value="1"/>
</dbReference>
<dbReference type="AlphaFoldDB" id="A0A317YS38"/>
<dbReference type="PROSITE" id="PS00041">
    <property type="entry name" value="HTH_ARAC_FAMILY_1"/>
    <property type="match status" value="1"/>
</dbReference>
<protein>
    <submittedName>
        <fullName evidence="5">AraC family transcriptional regulator</fullName>
    </submittedName>
</protein>
<dbReference type="Proteomes" id="UP000246800">
    <property type="component" value="Unassembled WGS sequence"/>
</dbReference>
<reference evidence="5 6" key="1">
    <citation type="journal article" date="2018" name="Vet. Microbiol.">
        <title>Clonal diversity and geographic distribution of methicillin-resistant Staphylococcus pseudintermedius from Australian animals: Discovery of novel sequence types.</title>
        <authorList>
            <person name="Worthing K.A."/>
            <person name="Abraham S."/>
            <person name="Coombs G.W."/>
            <person name="Pang S."/>
            <person name="Saputra S."/>
            <person name="Jordan D."/>
            <person name="Trott D.J."/>
            <person name="Norris J.M."/>
        </authorList>
    </citation>
    <scope>NUCLEOTIDE SEQUENCE [LARGE SCALE GENOMIC DNA]</scope>
    <source>
        <strain evidence="5 6">ST525 1</strain>
    </source>
</reference>
<dbReference type="InterPro" id="IPR020449">
    <property type="entry name" value="Tscrpt_reg_AraC-type_HTH"/>
</dbReference>
<organism evidence="5 6">
    <name type="scientific">Staphylococcus pseudintermedius</name>
    <dbReference type="NCBI Taxonomy" id="283734"/>
    <lineage>
        <taxon>Bacteria</taxon>
        <taxon>Bacillati</taxon>
        <taxon>Bacillota</taxon>
        <taxon>Bacilli</taxon>
        <taxon>Bacillales</taxon>
        <taxon>Staphylococcaceae</taxon>
        <taxon>Staphylococcus</taxon>
        <taxon>Staphylococcus intermedius group</taxon>
    </lineage>
</organism>
<name>A0A317YS38_STAPS</name>
<dbReference type="InterPro" id="IPR037923">
    <property type="entry name" value="HTH-like"/>
</dbReference>
<keyword evidence="3" id="KW-0804">Transcription</keyword>
<evidence type="ECO:0000313" key="5">
    <source>
        <dbReference type="EMBL" id="PWZ74954.1"/>
    </source>
</evidence>
<keyword evidence="1" id="KW-0805">Transcription regulation</keyword>
<dbReference type="GO" id="GO:0003700">
    <property type="term" value="F:DNA-binding transcription factor activity"/>
    <property type="evidence" value="ECO:0007669"/>
    <property type="project" value="InterPro"/>
</dbReference>
<dbReference type="PANTHER" id="PTHR43280">
    <property type="entry name" value="ARAC-FAMILY TRANSCRIPTIONAL REGULATOR"/>
    <property type="match status" value="1"/>
</dbReference>
<evidence type="ECO:0000256" key="1">
    <source>
        <dbReference type="ARBA" id="ARBA00023015"/>
    </source>
</evidence>
<dbReference type="InterPro" id="IPR003313">
    <property type="entry name" value="AraC-bd"/>
</dbReference>
<evidence type="ECO:0000256" key="3">
    <source>
        <dbReference type="ARBA" id="ARBA00023163"/>
    </source>
</evidence>
<dbReference type="InterPro" id="IPR009057">
    <property type="entry name" value="Homeodomain-like_sf"/>
</dbReference>
<dbReference type="EMBL" id="QEIT01000031">
    <property type="protein sequence ID" value="PWZ74954.1"/>
    <property type="molecule type" value="Genomic_DNA"/>
</dbReference>
<gene>
    <name evidence="5" type="ORF">DD902_06660</name>
</gene>
<dbReference type="PRINTS" id="PR00032">
    <property type="entry name" value="HTHARAC"/>
</dbReference>
<dbReference type="InterPro" id="IPR014710">
    <property type="entry name" value="RmlC-like_jellyroll"/>
</dbReference>
<dbReference type="SUPFAM" id="SSF46689">
    <property type="entry name" value="Homeodomain-like"/>
    <property type="match status" value="2"/>
</dbReference>
<dbReference type="InterPro" id="IPR018060">
    <property type="entry name" value="HTH_AraC"/>
</dbReference>
<proteinExistence type="predicted"/>
<dbReference type="Pfam" id="PF02311">
    <property type="entry name" value="AraC_binding"/>
    <property type="match status" value="1"/>
</dbReference>
<evidence type="ECO:0000259" key="4">
    <source>
        <dbReference type="PROSITE" id="PS01124"/>
    </source>
</evidence>
<comment type="caution">
    <text evidence="5">The sequence shown here is derived from an EMBL/GenBank/DDBJ whole genome shotgun (WGS) entry which is preliminary data.</text>
</comment>
<dbReference type="PROSITE" id="PS01124">
    <property type="entry name" value="HTH_ARAC_FAMILY_2"/>
    <property type="match status" value="1"/>
</dbReference>
<keyword evidence="2" id="KW-0238">DNA-binding</keyword>
<dbReference type="GO" id="GO:0043565">
    <property type="term" value="F:sequence-specific DNA binding"/>
    <property type="evidence" value="ECO:0007669"/>
    <property type="project" value="InterPro"/>
</dbReference>
<dbReference type="Gene3D" id="1.10.10.60">
    <property type="entry name" value="Homeodomain-like"/>
    <property type="match status" value="2"/>
</dbReference>
<dbReference type="Gene3D" id="2.60.120.10">
    <property type="entry name" value="Jelly Rolls"/>
    <property type="match status" value="1"/>
</dbReference>
<sequence length="281" mass="33404">MEGRNMENLYTLQFLYINRYKFLQGWSDYDERVLFSLIRYIIKGSGEFVINGERYHVQSGDILCIPQNAKLISKANELGIEFVSIRFRADIHKYGTFQKLLMIDLPTHIRFREAYTIRECRDLFLKMNILFSQNDVGQKYKLLGELYYLIGTLKSYLKREGVTPYLYENAQQINNKDQRIIQAIEYMTNNLSTPYKIVTIAKMVDLSESQFRVLFKNYTGKNPQTYIYEYKMNMAADLLLKSNLKINEIAFQLGYEDPNYFTRQFKQAYGLSPRAYRNYRN</sequence>
<dbReference type="SUPFAM" id="SSF51215">
    <property type="entry name" value="Regulatory protein AraC"/>
    <property type="match status" value="1"/>
</dbReference>
<dbReference type="SMART" id="SM00342">
    <property type="entry name" value="HTH_ARAC"/>
    <property type="match status" value="1"/>
</dbReference>
<feature type="domain" description="HTH araC/xylS-type" evidence="4">
    <location>
        <begin position="181"/>
        <end position="279"/>
    </location>
</feature>
<accession>A0A317YS38</accession>
<dbReference type="InterPro" id="IPR018062">
    <property type="entry name" value="HTH_AraC-typ_CS"/>
</dbReference>